<dbReference type="Gene3D" id="1.25.10.10">
    <property type="entry name" value="Leucine-rich Repeat Variant"/>
    <property type="match status" value="1"/>
</dbReference>
<dbReference type="EMBL" id="OA882176">
    <property type="protein sequence ID" value="CAD7273513.1"/>
    <property type="molecule type" value="Genomic_DNA"/>
</dbReference>
<dbReference type="OrthoDB" id="19232at2759"/>
<dbReference type="PANTHER" id="PTHR12444:SF8">
    <property type="entry name" value="PROTEIN EFR3 HOMOLOG CMP44E"/>
    <property type="match status" value="1"/>
</dbReference>
<dbReference type="GO" id="GO:0005886">
    <property type="term" value="C:plasma membrane"/>
    <property type="evidence" value="ECO:0007669"/>
    <property type="project" value="TreeGrafter"/>
</dbReference>
<dbReference type="Proteomes" id="UP000678499">
    <property type="component" value="Unassembled WGS sequence"/>
</dbReference>
<feature type="compositionally biased region" description="Basic and acidic residues" evidence="2">
    <location>
        <begin position="230"/>
        <end position="240"/>
    </location>
</feature>
<organism evidence="3">
    <name type="scientific">Notodromas monacha</name>
    <dbReference type="NCBI Taxonomy" id="399045"/>
    <lineage>
        <taxon>Eukaryota</taxon>
        <taxon>Metazoa</taxon>
        <taxon>Ecdysozoa</taxon>
        <taxon>Arthropoda</taxon>
        <taxon>Crustacea</taxon>
        <taxon>Oligostraca</taxon>
        <taxon>Ostracoda</taxon>
        <taxon>Podocopa</taxon>
        <taxon>Podocopida</taxon>
        <taxon>Cypridocopina</taxon>
        <taxon>Cypridoidea</taxon>
        <taxon>Cyprididae</taxon>
        <taxon>Notodromas</taxon>
    </lineage>
</organism>
<feature type="region of interest" description="Disordered" evidence="2">
    <location>
        <begin position="715"/>
        <end position="769"/>
    </location>
</feature>
<comment type="similarity">
    <text evidence="1">Belongs to the EFR3 family.</text>
</comment>
<dbReference type="EMBL" id="CAJPEX010000139">
    <property type="protein sequence ID" value="CAG0913665.1"/>
    <property type="molecule type" value="Genomic_DNA"/>
</dbReference>
<dbReference type="InterPro" id="IPR016024">
    <property type="entry name" value="ARM-type_fold"/>
</dbReference>
<gene>
    <name evidence="3" type="ORF">NMOB1V02_LOCUS1394</name>
</gene>
<dbReference type="SUPFAM" id="SSF48371">
    <property type="entry name" value="ARM repeat"/>
    <property type="match status" value="1"/>
</dbReference>
<evidence type="ECO:0000256" key="1">
    <source>
        <dbReference type="ARBA" id="ARBA00010216"/>
    </source>
</evidence>
<proteinExistence type="inferred from homology"/>
<feature type="region of interest" description="Disordered" evidence="2">
    <location>
        <begin position="215"/>
        <end position="248"/>
    </location>
</feature>
<dbReference type="InterPro" id="IPR051851">
    <property type="entry name" value="EFR3_Homologs"/>
</dbReference>
<dbReference type="InterPro" id="IPR049152">
    <property type="entry name" value="EFR3-like_ARM"/>
</dbReference>
<name>A0A7R9BE50_9CRUS</name>
<sequence length="890" mass="100399">MSRRRGFCGCCTALRPHYKRLVDDIFPPSADMGLQKNNMEKLTFYALSSPEKLDRIGEYIALRLMRDLGRRRPGFVEIAMDAMDQLLVACHAQSLNLFVESFLKTVQKLLESPDPRMQIRASQSFVKFANIKEDTPSYHLRYDFLVSKFSAMCHDGNLDNEVRMNIRMAGLRGLQGVVRKTVGDDLLESIWEPNHMNKIVPSLVYNMQTGVSYGRSGESASGQSAIQMDSRMDRDAKSSEELEGETPESLAEVCLRELAGRAPYGKLETVLSAVLTHMDNHRLWDPNEFAVQVFRVVMFSIQSKYSQSVIQALIAHLDKQTKSGPRLRTAIADVIAKVIAIAAGESVGLSPLEIISSLLTQLKRAVLAVERTKEMSPFGEGNEDDEETDADVTNLRGSFHNKGHLHLQEERYQATLINALGEYANHLPDYQKIEVMKFVIGKIPERLPNSRDLADETAMKDEDANLLLRKILLKSMLKVGTKYITLQFSQTFQMNLLEPLLRMAVSPHAEIRLLIQHIMHTLIDRHDNLTKLQQLTINPGNLQLRVEQCSSSDLQFFKKRGPDMFLCLYGALDQTNNTEENIRAVHTTVALICIEMKGPESQIEALRFLFGVQDVAEEKEHEVKDGRPRLSALDKLNLHAFVASSMNLLSHMSGIEEFVDYTQHVTQRRLDHSPLMLPPLRSSTLLTKDREMSGDLLFDRSEVIGILQRAEVDSSKLEQPYPTKAPSQHSWLDKGRSMSRKGSQKRTSDDAVSGSGSEDFNEGDSFESSSLGRSKKVFHLPGHKSQEVSFEAFKRLVNEPSDVHKEAELARGREIAKMFQNMTFNELLSRQPSVDDLQCRLADIFQRINGSSASHENLLGVGGSPRREVNSEIEVPFLAGELEFPELYVY</sequence>
<accession>A0A7R9BE50</accession>
<dbReference type="AlphaFoldDB" id="A0A7R9BE50"/>
<evidence type="ECO:0000256" key="2">
    <source>
        <dbReference type="SAM" id="MobiDB-lite"/>
    </source>
</evidence>
<reference evidence="3" key="1">
    <citation type="submission" date="2020-11" db="EMBL/GenBank/DDBJ databases">
        <authorList>
            <person name="Tran Van P."/>
        </authorList>
    </citation>
    <scope>NUCLEOTIDE SEQUENCE</scope>
</reference>
<dbReference type="InterPro" id="IPR011989">
    <property type="entry name" value="ARM-like"/>
</dbReference>
<dbReference type="PANTHER" id="PTHR12444">
    <property type="entry name" value="PROTEIN EFR3 HOMOLOG CMP44E"/>
    <property type="match status" value="1"/>
</dbReference>
<dbReference type="Pfam" id="PF21052">
    <property type="entry name" value="EFR3_ARM"/>
    <property type="match status" value="1"/>
</dbReference>
<evidence type="ECO:0000313" key="3">
    <source>
        <dbReference type="EMBL" id="CAD7273513.1"/>
    </source>
</evidence>
<evidence type="ECO:0000313" key="4">
    <source>
        <dbReference type="Proteomes" id="UP000678499"/>
    </source>
</evidence>
<feature type="compositionally biased region" description="Polar residues" evidence="2">
    <location>
        <begin position="218"/>
        <end position="227"/>
    </location>
</feature>
<keyword evidence="4" id="KW-1185">Reference proteome</keyword>
<protein>
    <submittedName>
        <fullName evidence="3">Uncharacterized protein</fullName>
    </submittedName>
</protein>
<dbReference type="GO" id="GO:0072659">
    <property type="term" value="P:protein localization to plasma membrane"/>
    <property type="evidence" value="ECO:0007669"/>
    <property type="project" value="TreeGrafter"/>
</dbReference>